<gene>
    <name evidence="2" type="ORF">HDA45_002626</name>
</gene>
<evidence type="ECO:0000313" key="3">
    <source>
        <dbReference type="Proteomes" id="UP000580861"/>
    </source>
</evidence>
<feature type="region of interest" description="Disordered" evidence="1">
    <location>
        <begin position="115"/>
        <end position="202"/>
    </location>
</feature>
<dbReference type="InterPro" id="IPR004401">
    <property type="entry name" value="YbaB/EbfC"/>
</dbReference>
<feature type="compositionally biased region" description="Pro residues" evidence="1">
    <location>
        <begin position="144"/>
        <end position="186"/>
    </location>
</feature>
<name>A0A841AUI6_9PSEU</name>
<keyword evidence="2" id="KW-0238">DNA-binding</keyword>
<organism evidence="2 3">
    <name type="scientific">Amycolatopsis umgeniensis</name>
    <dbReference type="NCBI Taxonomy" id="336628"/>
    <lineage>
        <taxon>Bacteria</taxon>
        <taxon>Bacillati</taxon>
        <taxon>Actinomycetota</taxon>
        <taxon>Actinomycetes</taxon>
        <taxon>Pseudonocardiales</taxon>
        <taxon>Pseudonocardiaceae</taxon>
        <taxon>Amycolatopsis</taxon>
    </lineage>
</organism>
<dbReference type="AlphaFoldDB" id="A0A841AUI6"/>
<dbReference type="SUPFAM" id="SSF82607">
    <property type="entry name" value="YbaB-like"/>
    <property type="match status" value="1"/>
</dbReference>
<dbReference type="Proteomes" id="UP000580861">
    <property type="component" value="Unassembled WGS sequence"/>
</dbReference>
<sequence>MQPNFDAGEDFALLLEREAKKLEEKASALTAAFAASASTAQSADGSVTVKVEANGSLSSIEFSNRALTLGPARLSSLVMQTVREAQRRTVEKVTESYTEINGNDEAAELVRTFMPKVEDEEGGAQDSPEQDKWAPEAHNEDRPPPPGRWAPPPPPPPGGARPQAGPPMPPQPGRPVRPPNPPAPPPRTRRPSTPDDDEMSPW</sequence>
<keyword evidence="3" id="KW-1185">Reference proteome</keyword>
<dbReference type="EMBL" id="JACHMX010000001">
    <property type="protein sequence ID" value="MBB5852539.1"/>
    <property type="molecule type" value="Genomic_DNA"/>
</dbReference>
<evidence type="ECO:0000256" key="1">
    <source>
        <dbReference type="SAM" id="MobiDB-lite"/>
    </source>
</evidence>
<accession>A0A841AUI6</accession>
<proteinExistence type="predicted"/>
<reference evidence="2 3" key="1">
    <citation type="submission" date="2020-08" db="EMBL/GenBank/DDBJ databases">
        <title>Sequencing the genomes of 1000 actinobacteria strains.</title>
        <authorList>
            <person name="Klenk H.-P."/>
        </authorList>
    </citation>
    <scope>NUCLEOTIDE SEQUENCE [LARGE SCALE GENOMIC DNA]</scope>
    <source>
        <strain evidence="2 3">DSM 45272</strain>
    </source>
</reference>
<feature type="compositionally biased region" description="Basic and acidic residues" evidence="1">
    <location>
        <begin position="129"/>
        <end position="143"/>
    </location>
</feature>
<dbReference type="Gene3D" id="3.30.1310.10">
    <property type="entry name" value="Nucleoid-associated protein YbaB-like domain"/>
    <property type="match status" value="1"/>
</dbReference>
<evidence type="ECO:0000313" key="2">
    <source>
        <dbReference type="EMBL" id="MBB5852539.1"/>
    </source>
</evidence>
<comment type="caution">
    <text evidence="2">The sequence shown here is derived from an EMBL/GenBank/DDBJ whole genome shotgun (WGS) entry which is preliminary data.</text>
</comment>
<dbReference type="GO" id="GO:0003677">
    <property type="term" value="F:DNA binding"/>
    <property type="evidence" value="ECO:0007669"/>
    <property type="project" value="UniProtKB-KW"/>
</dbReference>
<dbReference type="RefSeq" id="WP_184895054.1">
    <property type="nucleotide sequence ID" value="NZ_JACHMX010000001.1"/>
</dbReference>
<dbReference type="Pfam" id="PF02575">
    <property type="entry name" value="YbaB_DNA_bd"/>
    <property type="match status" value="1"/>
</dbReference>
<dbReference type="InterPro" id="IPR036894">
    <property type="entry name" value="YbaB-like_sf"/>
</dbReference>
<protein>
    <submittedName>
        <fullName evidence="2">DNA-binding protein YbaB</fullName>
    </submittedName>
</protein>